<feature type="signal peptide" evidence="2">
    <location>
        <begin position="1"/>
        <end position="23"/>
    </location>
</feature>
<sequence length="362" mass="40556">MYLRKLILVFTIASILFSCSNSAKKEPANTESTAVDTVRTVQELPEQHDSVAVIPEIEKGTDVKVSKQDEPKKFEQVNSQVKDYAIKKPLKSTRSDGAVPVANDYKAIAHSETHVQGIKHAIPSSPTAAALPPQHTTEARNDEVTSLDTASIITEPASEQVVTTKSESSVPKKKSARLAYNYSSEMKRNVSEDINVYVSIVNSGSFVKDTLMKIVAQQKNPGARKANTDSIVTTNILLYKRIKVELIDPDAAFRIDSVYGNGWQDVDSIGDNRWRWSVKPLTDQPNAKLVIKVVAKTPAGAIEDIDDRTFFIKVEMTGPFQMFRTWWIYLQDHPELFLTVIIIPLIAFFGKRYFDRKKEQKP</sequence>
<dbReference type="RefSeq" id="WP_318347140.1">
    <property type="nucleotide sequence ID" value="NZ_AP018694.1"/>
</dbReference>
<keyword evidence="2" id="KW-0732">Signal</keyword>
<dbReference type="EMBL" id="AP018694">
    <property type="protein sequence ID" value="BBE18841.1"/>
    <property type="molecule type" value="Genomic_DNA"/>
</dbReference>
<keyword evidence="4" id="KW-1185">Reference proteome</keyword>
<dbReference type="Proteomes" id="UP001193389">
    <property type="component" value="Chromosome"/>
</dbReference>
<gene>
    <name evidence="3" type="ORF">AQPE_3011</name>
</gene>
<protein>
    <submittedName>
        <fullName evidence="3">Uncharacterized protein</fullName>
    </submittedName>
</protein>
<keyword evidence="1" id="KW-0812">Transmembrane</keyword>
<keyword evidence="1" id="KW-0472">Membrane</keyword>
<dbReference type="AlphaFoldDB" id="A0A5K7SB85"/>
<evidence type="ECO:0000313" key="4">
    <source>
        <dbReference type="Proteomes" id="UP001193389"/>
    </source>
</evidence>
<dbReference type="PROSITE" id="PS51257">
    <property type="entry name" value="PROKAR_LIPOPROTEIN"/>
    <property type="match status" value="1"/>
</dbReference>
<proteinExistence type="predicted"/>
<name>A0A5K7SB85_9BACT</name>
<evidence type="ECO:0000313" key="3">
    <source>
        <dbReference type="EMBL" id="BBE18841.1"/>
    </source>
</evidence>
<dbReference type="KEGG" id="anf:AQPE_3011"/>
<keyword evidence="1" id="KW-1133">Transmembrane helix</keyword>
<accession>A0A5K7SB85</accession>
<evidence type="ECO:0000256" key="2">
    <source>
        <dbReference type="SAM" id="SignalP"/>
    </source>
</evidence>
<organism evidence="3 4">
    <name type="scientific">Aquipluma nitroreducens</name>
    <dbReference type="NCBI Taxonomy" id="2010828"/>
    <lineage>
        <taxon>Bacteria</taxon>
        <taxon>Pseudomonadati</taxon>
        <taxon>Bacteroidota</taxon>
        <taxon>Bacteroidia</taxon>
        <taxon>Marinilabiliales</taxon>
        <taxon>Prolixibacteraceae</taxon>
        <taxon>Aquipluma</taxon>
    </lineage>
</organism>
<reference evidence="3" key="1">
    <citation type="journal article" date="2020" name="Int. J. Syst. Evol. Microbiol.">
        <title>Aquipluma nitroreducens gen. nov. sp. nov., a novel facultatively anaerobic bacterium isolated from a freshwater lake.</title>
        <authorList>
            <person name="Watanabe M."/>
            <person name="Kojima H."/>
            <person name="Fukui M."/>
        </authorList>
    </citation>
    <scope>NUCLEOTIDE SEQUENCE</scope>
    <source>
        <strain evidence="3">MeG22</strain>
    </source>
</reference>
<feature type="transmembrane region" description="Helical" evidence="1">
    <location>
        <begin position="336"/>
        <end position="354"/>
    </location>
</feature>
<evidence type="ECO:0000256" key="1">
    <source>
        <dbReference type="SAM" id="Phobius"/>
    </source>
</evidence>
<feature type="chain" id="PRO_5024391809" evidence="2">
    <location>
        <begin position="24"/>
        <end position="362"/>
    </location>
</feature>